<dbReference type="RefSeq" id="WP_012597628.1">
    <property type="nucleotide sequence ID" value="NC_011729.1"/>
</dbReference>
<reference evidence="3" key="1">
    <citation type="journal article" date="2011" name="MBio">
        <title>Novel metabolic attributes of the genus Cyanothece, comprising a group of unicellular nitrogen-fixing Cyanobacteria.</title>
        <authorList>
            <person name="Bandyopadhyay A."/>
            <person name="Elvitigala T."/>
            <person name="Welsh E."/>
            <person name="Stockel J."/>
            <person name="Liberton M."/>
            <person name="Min H."/>
            <person name="Sherman L.A."/>
            <person name="Pakrasi H.B."/>
        </authorList>
    </citation>
    <scope>NUCLEOTIDE SEQUENCE [LARGE SCALE GENOMIC DNA]</scope>
    <source>
        <strain evidence="3">PCC 7424</strain>
    </source>
</reference>
<proteinExistence type="predicted"/>
<keyword evidence="3" id="KW-1185">Reference proteome</keyword>
<dbReference type="Proteomes" id="UP000002384">
    <property type="component" value="Chromosome"/>
</dbReference>
<evidence type="ECO:0000259" key="1">
    <source>
        <dbReference type="Pfam" id="PF05685"/>
    </source>
</evidence>
<sequence length="203" mass="23473">MTSILIEDLTGELAIQAEDPEERFIIEAVSWEEYEKLLEKLGDSLRYRVTYLDGTLEIMSPSRRHEFDKKNISRLLEIYLEETRTPFWGLGSTTFRQEVKRGGLEPDECYCIGTEKEYPDLAIEVIASSGGINKLGVYQRLGVKEVWFWKSHDISVYCLRKDNYEQVTKSEILPELDLDLLIQYAIQPNPLEAVLGFRQAINS</sequence>
<dbReference type="PANTHER" id="PTHR47152:SF4">
    <property type="entry name" value="SLR0445 PROTEIN"/>
    <property type="match status" value="1"/>
</dbReference>
<accession>B7KAK6</accession>
<dbReference type="eggNOG" id="COG4636">
    <property type="taxonomic scope" value="Bacteria"/>
</dbReference>
<dbReference type="PANTHER" id="PTHR47152">
    <property type="entry name" value="SLR2084 PROTEIN-RELATED"/>
    <property type="match status" value="1"/>
</dbReference>
<protein>
    <recommendedName>
        <fullName evidence="1">Putative restriction endonuclease domain-containing protein</fullName>
    </recommendedName>
</protein>
<name>B7KAK6_GLOC7</name>
<evidence type="ECO:0000313" key="3">
    <source>
        <dbReference type="Proteomes" id="UP000002384"/>
    </source>
</evidence>
<dbReference type="Pfam" id="PF05685">
    <property type="entry name" value="Uma2"/>
    <property type="match status" value="1"/>
</dbReference>
<dbReference type="Gene3D" id="3.90.1570.10">
    <property type="entry name" value="tt1808, chain A"/>
    <property type="match status" value="1"/>
</dbReference>
<dbReference type="SUPFAM" id="SSF52980">
    <property type="entry name" value="Restriction endonuclease-like"/>
    <property type="match status" value="1"/>
</dbReference>
<dbReference type="KEGG" id="cyc:PCC7424_0209"/>
<dbReference type="OrthoDB" id="5768410at2"/>
<feature type="domain" description="Putative restriction endonuclease" evidence="1">
    <location>
        <begin position="31"/>
        <end position="180"/>
    </location>
</feature>
<dbReference type="InterPro" id="IPR012296">
    <property type="entry name" value="Nuclease_put_TT1808"/>
</dbReference>
<dbReference type="CDD" id="cd06260">
    <property type="entry name" value="DUF820-like"/>
    <property type="match status" value="1"/>
</dbReference>
<dbReference type="EMBL" id="CP001291">
    <property type="protein sequence ID" value="ACK68678.1"/>
    <property type="molecule type" value="Genomic_DNA"/>
</dbReference>
<dbReference type="STRING" id="65393.PCC7424_0209"/>
<dbReference type="InterPro" id="IPR011335">
    <property type="entry name" value="Restrct_endonuc-II-like"/>
</dbReference>
<evidence type="ECO:0000313" key="2">
    <source>
        <dbReference type="EMBL" id="ACK68678.1"/>
    </source>
</evidence>
<dbReference type="HOGENOM" id="CLU_098557_1_0_3"/>
<dbReference type="InterPro" id="IPR008538">
    <property type="entry name" value="Uma2"/>
</dbReference>
<dbReference type="AlphaFoldDB" id="B7KAK6"/>
<organism evidence="2 3">
    <name type="scientific">Gloeothece citriformis (strain PCC 7424)</name>
    <name type="common">Cyanothece sp. (strain PCC 7424)</name>
    <dbReference type="NCBI Taxonomy" id="65393"/>
    <lineage>
        <taxon>Bacteria</taxon>
        <taxon>Bacillati</taxon>
        <taxon>Cyanobacteriota</taxon>
        <taxon>Cyanophyceae</taxon>
        <taxon>Oscillatoriophycideae</taxon>
        <taxon>Chroococcales</taxon>
        <taxon>Aphanothecaceae</taxon>
        <taxon>Gloeothece</taxon>
        <taxon>Gloeothece citriformis</taxon>
    </lineage>
</organism>
<gene>
    <name evidence="2" type="ordered locus">PCC7424_0209</name>
</gene>